<gene>
    <name evidence="2" type="primary">ORF4953</name>
</gene>
<organism evidence="2">
    <name type="scientific">Arion vulgaris</name>
    <dbReference type="NCBI Taxonomy" id="1028688"/>
    <lineage>
        <taxon>Eukaryota</taxon>
        <taxon>Metazoa</taxon>
        <taxon>Spiralia</taxon>
        <taxon>Lophotrochozoa</taxon>
        <taxon>Mollusca</taxon>
        <taxon>Gastropoda</taxon>
        <taxon>Heterobranchia</taxon>
        <taxon>Euthyneura</taxon>
        <taxon>Panpulmonata</taxon>
        <taxon>Eupulmonata</taxon>
        <taxon>Stylommatophora</taxon>
        <taxon>Helicina</taxon>
        <taxon>Arionoidea</taxon>
        <taxon>Arionidae</taxon>
        <taxon>Arion</taxon>
    </lineage>
</organism>
<sequence>GNTYSRGAPEQKSATFAGDPRSLNTDHNVPMFPVPYQSLPPHHPPPHLYNPSTSTMMEWDTPVDLRKWSTEYPDSPNFKILDSRGHRLSHRSLSNISVSTDDSCSVLDGDLLEKDLLSIQNISSFHDFLSSSSFTNDPLTHKSFTPSASSSMEMTSVLKPFGVFVKQL</sequence>
<name>A0A0B6XYU7_9EUPU</name>
<feature type="region of interest" description="Disordered" evidence="1">
    <location>
        <begin position="1"/>
        <end position="32"/>
    </location>
</feature>
<evidence type="ECO:0000313" key="2">
    <source>
        <dbReference type="EMBL" id="CEK48721.1"/>
    </source>
</evidence>
<proteinExistence type="predicted"/>
<accession>A0A0B6XYU7</accession>
<dbReference type="EMBL" id="HACG01001856">
    <property type="protein sequence ID" value="CEK48721.1"/>
    <property type="molecule type" value="Transcribed_RNA"/>
</dbReference>
<dbReference type="AlphaFoldDB" id="A0A0B6XYU7"/>
<feature type="non-terminal residue" evidence="2">
    <location>
        <position position="168"/>
    </location>
</feature>
<evidence type="ECO:0000256" key="1">
    <source>
        <dbReference type="SAM" id="MobiDB-lite"/>
    </source>
</evidence>
<reference evidence="2" key="1">
    <citation type="submission" date="2014-12" db="EMBL/GenBank/DDBJ databases">
        <title>Insight into the proteome of Arion vulgaris.</title>
        <authorList>
            <person name="Aradska J."/>
            <person name="Bulat T."/>
            <person name="Smidak R."/>
            <person name="Sarate P."/>
            <person name="Gangsoo J."/>
            <person name="Sialana F."/>
            <person name="Bilban M."/>
            <person name="Lubec G."/>
        </authorList>
    </citation>
    <scope>NUCLEOTIDE SEQUENCE</scope>
    <source>
        <tissue evidence="2">Skin</tissue>
    </source>
</reference>
<protein>
    <submittedName>
        <fullName evidence="2">Uncharacterized protein</fullName>
    </submittedName>
</protein>
<feature type="non-terminal residue" evidence="2">
    <location>
        <position position="1"/>
    </location>
</feature>